<dbReference type="Proteomes" id="UP000184148">
    <property type="component" value="Unassembled WGS sequence"/>
</dbReference>
<dbReference type="SUPFAM" id="SSF52540">
    <property type="entry name" value="P-loop containing nucleoside triphosphate hydrolases"/>
    <property type="match status" value="1"/>
</dbReference>
<dbReference type="STRING" id="1121429.SAMN02745133_02248"/>
<dbReference type="EMBL" id="FQUY01000017">
    <property type="protein sequence ID" value="SHF28456.1"/>
    <property type="molecule type" value="Genomic_DNA"/>
</dbReference>
<protein>
    <submittedName>
        <fullName evidence="2">CobQ/CobB/MinD/ParA nucleotide binding domain-containing protein</fullName>
    </submittedName>
</protein>
<evidence type="ECO:0000259" key="1">
    <source>
        <dbReference type="Pfam" id="PF01656"/>
    </source>
</evidence>
<organism evidence="2 3">
    <name type="scientific">Desulforamulus putei DSM 12395</name>
    <dbReference type="NCBI Taxonomy" id="1121429"/>
    <lineage>
        <taxon>Bacteria</taxon>
        <taxon>Bacillati</taxon>
        <taxon>Bacillota</taxon>
        <taxon>Clostridia</taxon>
        <taxon>Eubacteriales</taxon>
        <taxon>Peptococcaceae</taxon>
        <taxon>Desulforamulus</taxon>
    </lineage>
</organism>
<dbReference type="InterPro" id="IPR027417">
    <property type="entry name" value="P-loop_NTPase"/>
</dbReference>
<dbReference type="Gene3D" id="3.40.50.300">
    <property type="entry name" value="P-loop containing nucleotide triphosphate hydrolases"/>
    <property type="match status" value="1"/>
</dbReference>
<proteinExistence type="predicted"/>
<name>A0A1M5AEC1_9FIRM</name>
<reference evidence="3" key="1">
    <citation type="submission" date="2016-11" db="EMBL/GenBank/DDBJ databases">
        <authorList>
            <person name="Varghese N."/>
            <person name="Submissions S."/>
        </authorList>
    </citation>
    <scope>NUCLEOTIDE SEQUENCE [LARGE SCALE GENOMIC DNA]</scope>
    <source>
        <strain evidence="3">DSM 12395</strain>
    </source>
</reference>
<dbReference type="OrthoDB" id="9779501at2"/>
<dbReference type="InterPro" id="IPR002586">
    <property type="entry name" value="CobQ/CobB/MinD/ParA_Nub-bd_dom"/>
</dbReference>
<feature type="domain" description="CobQ/CobB/MinD/ParA nucleotide binding" evidence="1">
    <location>
        <begin position="16"/>
        <end position="164"/>
    </location>
</feature>
<dbReference type="AlphaFoldDB" id="A0A1M5AEC1"/>
<sequence length="231" mass="25017">MQVNIKPITIFTANLGSGKTEISINFARMLHRRGEKVSLVDLDIINPYFRTRLAKDNLASQGLQVVCPPGHLVNADVPALTPAIRGALQAAEGYCVCDVGGDDVGAVALGAYKPFLPEGRFDLYFVVNTCRPFTRDFDGVVKIMRSIETNSRLKVTGLVSNTNLGRQTDAQVMVEGYGKVSEMAEKLGLPVAFMASPGSLVKEVAARLPGVPILPLEFYMKTPWEEVCGEG</sequence>
<evidence type="ECO:0000313" key="2">
    <source>
        <dbReference type="EMBL" id="SHF28456.1"/>
    </source>
</evidence>
<evidence type="ECO:0000313" key="3">
    <source>
        <dbReference type="Proteomes" id="UP000184148"/>
    </source>
</evidence>
<dbReference type="Pfam" id="PF01656">
    <property type="entry name" value="CbiA"/>
    <property type="match status" value="1"/>
</dbReference>
<dbReference type="RefSeq" id="WP_073239485.1">
    <property type="nucleotide sequence ID" value="NZ_FQUY01000017.1"/>
</dbReference>
<keyword evidence="3" id="KW-1185">Reference proteome</keyword>
<accession>A0A1M5AEC1</accession>
<gene>
    <name evidence="2" type="ORF">SAMN02745133_02248</name>
</gene>